<evidence type="ECO:0000256" key="1">
    <source>
        <dbReference type="ARBA" id="ARBA00004651"/>
    </source>
</evidence>
<evidence type="ECO:0000256" key="5">
    <source>
        <dbReference type="ARBA" id="ARBA00022692"/>
    </source>
</evidence>
<evidence type="ECO:0000256" key="4">
    <source>
        <dbReference type="ARBA" id="ARBA00022475"/>
    </source>
</evidence>
<organism evidence="9 10">
    <name type="scientific">Marinobacterium stanieri</name>
    <dbReference type="NCBI Taxonomy" id="49186"/>
    <lineage>
        <taxon>Bacteria</taxon>
        <taxon>Pseudomonadati</taxon>
        <taxon>Pseudomonadota</taxon>
        <taxon>Gammaproteobacteria</taxon>
        <taxon>Oceanospirillales</taxon>
        <taxon>Oceanospirillaceae</taxon>
        <taxon>Marinobacterium</taxon>
    </lineage>
</organism>
<dbReference type="Pfam" id="PF01925">
    <property type="entry name" value="TauE"/>
    <property type="match status" value="1"/>
</dbReference>
<keyword evidence="10" id="KW-1185">Reference proteome</keyword>
<feature type="transmembrane region" description="Helical" evidence="8">
    <location>
        <begin position="104"/>
        <end position="121"/>
    </location>
</feature>
<evidence type="ECO:0000256" key="6">
    <source>
        <dbReference type="ARBA" id="ARBA00022989"/>
    </source>
</evidence>
<evidence type="ECO:0000313" key="10">
    <source>
        <dbReference type="Proteomes" id="UP000186895"/>
    </source>
</evidence>
<keyword evidence="7 8" id="KW-0472">Membrane</keyword>
<protein>
    <recommendedName>
        <fullName evidence="8">Probable membrane transporter protein</fullName>
    </recommendedName>
</protein>
<feature type="transmembrane region" description="Helical" evidence="8">
    <location>
        <begin position="199"/>
        <end position="220"/>
    </location>
</feature>
<feature type="transmembrane region" description="Helical" evidence="8">
    <location>
        <begin position="79"/>
        <end position="98"/>
    </location>
</feature>
<reference evidence="9 10" key="1">
    <citation type="submission" date="2017-01" db="EMBL/GenBank/DDBJ databases">
        <authorList>
            <person name="Mah S.A."/>
            <person name="Swanson W.J."/>
            <person name="Moy G.W."/>
            <person name="Vacquier V.D."/>
        </authorList>
    </citation>
    <scope>NUCLEOTIDE SEQUENCE [LARGE SCALE GENOMIC DNA]</scope>
    <source>
        <strain evidence="9 10">DSM 7027</strain>
    </source>
</reference>
<feature type="transmembrane region" description="Helical" evidence="8">
    <location>
        <begin position="133"/>
        <end position="162"/>
    </location>
</feature>
<feature type="transmembrane region" description="Helical" evidence="8">
    <location>
        <begin position="174"/>
        <end position="192"/>
    </location>
</feature>
<dbReference type="STRING" id="49186.SAMN05421647_101525"/>
<feature type="transmembrane region" description="Helical" evidence="8">
    <location>
        <begin position="45"/>
        <end position="67"/>
    </location>
</feature>
<proteinExistence type="inferred from homology"/>
<keyword evidence="3" id="KW-0813">Transport</keyword>
<evidence type="ECO:0000313" key="9">
    <source>
        <dbReference type="EMBL" id="SIP94960.1"/>
    </source>
</evidence>
<gene>
    <name evidence="9" type="ORF">SAMN05421647_101525</name>
</gene>
<sequence length="253" mass="26796">MAELTSLTSIDHLEWAALLVALAALVRGYTGFGFAAIAITGLNLIWPPQLSVPVILLLDLIGTAGLLKQALRQADKGLCLRLGQGALLGIPLGLTVLIQVPETWLKLIISAGVLLMTLLLIRRPAVTPREYPLLTRLVGILSGAFTAAASVGGLPVVCYLLTTPMKPALQRASMVLFLAATDLLALLMLYLNDVFDASLLGPVLILLLPTLVGVQLGQWGFHRLRPASFHPVALPVLALLSVSGLGMGVYSIF</sequence>
<comment type="subcellular location">
    <subcellularLocation>
        <location evidence="1 8">Cell membrane</location>
        <topology evidence="1 8">Multi-pass membrane protein</topology>
    </subcellularLocation>
</comment>
<keyword evidence="5 8" id="KW-0812">Transmembrane</keyword>
<feature type="transmembrane region" description="Helical" evidence="8">
    <location>
        <begin position="232"/>
        <end position="252"/>
    </location>
</feature>
<name>A0A1N6NSD7_9GAMM</name>
<comment type="similarity">
    <text evidence="2 8">Belongs to the 4-toluene sulfonate uptake permease (TSUP) (TC 2.A.102) family.</text>
</comment>
<evidence type="ECO:0000256" key="2">
    <source>
        <dbReference type="ARBA" id="ARBA00009142"/>
    </source>
</evidence>
<dbReference type="AlphaFoldDB" id="A0A1N6NSD7"/>
<keyword evidence="6 8" id="KW-1133">Transmembrane helix</keyword>
<evidence type="ECO:0000256" key="3">
    <source>
        <dbReference type="ARBA" id="ARBA00022448"/>
    </source>
</evidence>
<evidence type="ECO:0000256" key="7">
    <source>
        <dbReference type="ARBA" id="ARBA00023136"/>
    </source>
</evidence>
<dbReference type="EMBL" id="FTMN01000001">
    <property type="protein sequence ID" value="SIP94960.1"/>
    <property type="molecule type" value="Genomic_DNA"/>
</dbReference>
<dbReference type="InterPro" id="IPR052017">
    <property type="entry name" value="TSUP"/>
</dbReference>
<dbReference type="PANTHER" id="PTHR30269:SF37">
    <property type="entry name" value="MEMBRANE TRANSPORTER PROTEIN"/>
    <property type="match status" value="1"/>
</dbReference>
<keyword evidence="4 8" id="KW-1003">Cell membrane</keyword>
<dbReference type="InterPro" id="IPR002781">
    <property type="entry name" value="TM_pro_TauE-like"/>
</dbReference>
<dbReference type="Proteomes" id="UP000186895">
    <property type="component" value="Unassembled WGS sequence"/>
</dbReference>
<dbReference type="RefSeq" id="WP_076460577.1">
    <property type="nucleotide sequence ID" value="NZ_FTMN01000001.1"/>
</dbReference>
<feature type="transmembrane region" description="Helical" evidence="8">
    <location>
        <begin position="12"/>
        <end position="39"/>
    </location>
</feature>
<dbReference type="PANTHER" id="PTHR30269">
    <property type="entry name" value="TRANSMEMBRANE PROTEIN YFCA"/>
    <property type="match status" value="1"/>
</dbReference>
<dbReference type="eggNOG" id="COG0730">
    <property type="taxonomic scope" value="Bacteria"/>
</dbReference>
<accession>A0A1N6NSD7</accession>
<evidence type="ECO:0000256" key="8">
    <source>
        <dbReference type="RuleBase" id="RU363041"/>
    </source>
</evidence>
<dbReference type="GO" id="GO:0005886">
    <property type="term" value="C:plasma membrane"/>
    <property type="evidence" value="ECO:0007669"/>
    <property type="project" value="UniProtKB-SubCell"/>
</dbReference>